<dbReference type="PIRSF" id="PIRSF000538">
    <property type="entry name" value="GlpK"/>
    <property type="match status" value="1"/>
</dbReference>
<keyword evidence="7" id="KW-0319">Glycerol metabolism</keyword>
<evidence type="ECO:0000259" key="13">
    <source>
        <dbReference type="Pfam" id="PF02782"/>
    </source>
</evidence>
<dbReference type="EC" id="2.7.1.30" evidence="3"/>
<evidence type="ECO:0000256" key="5">
    <source>
        <dbReference type="ARBA" id="ARBA00022741"/>
    </source>
</evidence>
<protein>
    <recommendedName>
        <fullName evidence="3">glycerol kinase</fullName>
        <ecNumber evidence="3">2.7.1.30</ecNumber>
    </recommendedName>
    <alternativeName>
        <fullName evidence="9">ATP:glycerol 3-phosphotransferase</fullName>
    </alternativeName>
</protein>
<dbReference type="Proteomes" id="UP000008841">
    <property type="component" value="Chromosome"/>
</dbReference>
<dbReference type="NCBIfam" id="TIGR01311">
    <property type="entry name" value="glycerol_kin"/>
    <property type="match status" value="1"/>
</dbReference>
<dbReference type="STRING" id="290315.Clim_0140"/>
<evidence type="ECO:0000256" key="2">
    <source>
        <dbReference type="ARBA" id="ARBA00009156"/>
    </source>
</evidence>
<dbReference type="InterPro" id="IPR018485">
    <property type="entry name" value="FGGY_C"/>
</dbReference>
<dbReference type="InterPro" id="IPR018483">
    <property type="entry name" value="Carb_kinase_FGGY_CS"/>
</dbReference>
<dbReference type="Gene3D" id="3.30.420.40">
    <property type="match status" value="2"/>
</dbReference>
<dbReference type="KEGG" id="cli:Clim_0140"/>
<evidence type="ECO:0000313" key="14">
    <source>
        <dbReference type="EMBL" id="ACD89240.1"/>
    </source>
</evidence>
<feature type="domain" description="Carbohydrate kinase FGGY C-terminal" evidence="13">
    <location>
        <begin position="260"/>
        <end position="446"/>
    </location>
</feature>
<dbReference type="OrthoDB" id="9805576at2"/>
<dbReference type="Pfam" id="PF02782">
    <property type="entry name" value="FGGY_C"/>
    <property type="match status" value="1"/>
</dbReference>
<keyword evidence="6 11" id="KW-0418">Kinase</keyword>
<dbReference type="CDD" id="cd07786">
    <property type="entry name" value="FGGY_EcGK_like"/>
    <property type="match status" value="1"/>
</dbReference>
<keyword evidence="5" id="KW-0547">Nucleotide-binding</keyword>
<evidence type="ECO:0000256" key="3">
    <source>
        <dbReference type="ARBA" id="ARBA00012099"/>
    </source>
</evidence>
<dbReference type="Pfam" id="PF00370">
    <property type="entry name" value="FGGY_N"/>
    <property type="match status" value="1"/>
</dbReference>
<dbReference type="eggNOG" id="COG0554">
    <property type="taxonomic scope" value="Bacteria"/>
</dbReference>
<organism evidence="14 15">
    <name type="scientific">Chlorobium limicola (strain DSM 245 / NBRC 103803 / 6330)</name>
    <dbReference type="NCBI Taxonomy" id="290315"/>
    <lineage>
        <taxon>Bacteria</taxon>
        <taxon>Pseudomonadati</taxon>
        <taxon>Chlorobiota</taxon>
        <taxon>Chlorobiia</taxon>
        <taxon>Chlorobiales</taxon>
        <taxon>Chlorobiaceae</taxon>
        <taxon>Chlorobium/Pelodictyon group</taxon>
        <taxon>Chlorobium</taxon>
    </lineage>
</organism>
<gene>
    <name evidence="14" type="ordered locus">Clim_0140</name>
</gene>
<dbReference type="GO" id="GO:0004370">
    <property type="term" value="F:glycerol kinase activity"/>
    <property type="evidence" value="ECO:0007669"/>
    <property type="project" value="UniProtKB-EC"/>
</dbReference>
<comment type="similarity">
    <text evidence="2 11">Belongs to the FGGY kinase family.</text>
</comment>
<evidence type="ECO:0000259" key="12">
    <source>
        <dbReference type="Pfam" id="PF00370"/>
    </source>
</evidence>
<dbReference type="FunFam" id="3.30.420.40:FF:000007">
    <property type="entry name" value="Glycerol kinase"/>
    <property type="match status" value="1"/>
</dbReference>
<reference evidence="14 15" key="1">
    <citation type="submission" date="2008-05" db="EMBL/GenBank/DDBJ databases">
        <title>Complete sequence of Chlorobium limicola DSM 245.</title>
        <authorList>
            <consortium name="US DOE Joint Genome Institute"/>
            <person name="Lucas S."/>
            <person name="Copeland A."/>
            <person name="Lapidus A."/>
            <person name="Glavina del Rio T."/>
            <person name="Dalin E."/>
            <person name="Tice H."/>
            <person name="Bruce D."/>
            <person name="Goodwin L."/>
            <person name="Pitluck S."/>
            <person name="Schmutz J."/>
            <person name="Larimer F."/>
            <person name="Land M."/>
            <person name="Hauser L."/>
            <person name="Kyrpides N."/>
            <person name="Ovchinnikova G."/>
            <person name="Zhao F."/>
            <person name="Li T."/>
            <person name="Liu Z."/>
            <person name="Overmann J."/>
            <person name="Bryant D.A."/>
            <person name="Richardson P."/>
        </authorList>
    </citation>
    <scope>NUCLEOTIDE SEQUENCE [LARGE SCALE GENOMIC DNA]</scope>
    <source>
        <strain evidence="15">DSM 245 / NBRC 103803 / 6330</strain>
    </source>
</reference>
<dbReference type="GO" id="GO:0006072">
    <property type="term" value="P:glycerol-3-phosphate metabolic process"/>
    <property type="evidence" value="ECO:0007669"/>
    <property type="project" value="InterPro"/>
</dbReference>
<dbReference type="PANTHER" id="PTHR10196:SF69">
    <property type="entry name" value="GLYCEROL KINASE"/>
    <property type="match status" value="1"/>
</dbReference>
<evidence type="ECO:0000256" key="10">
    <source>
        <dbReference type="ARBA" id="ARBA00052101"/>
    </source>
</evidence>
<dbReference type="GO" id="GO:0005829">
    <property type="term" value="C:cytosol"/>
    <property type="evidence" value="ECO:0007669"/>
    <property type="project" value="UniProtKB-ARBA"/>
</dbReference>
<evidence type="ECO:0000256" key="8">
    <source>
        <dbReference type="ARBA" id="ARBA00022840"/>
    </source>
</evidence>
<comment type="pathway">
    <text evidence="1">Polyol metabolism; glycerol degradation via glycerol kinase pathway; sn-glycerol 3-phosphate from glycerol: step 1/1.</text>
</comment>
<dbReference type="PROSITE" id="PS00445">
    <property type="entry name" value="FGGY_KINASES_2"/>
    <property type="match status" value="1"/>
</dbReference>
<evidence type="ECO:0000256" key="9">
    <source>
        <dbReference type="ARBA" id="ARBA00043149"/>
    </source>
</evidence>
<dbReference type="FunFam" id="3.30.420.40:FF:000008">
    <property type="entry name" value="Glycerol kinase"/>
    <property type="match status" value="1"/>
</dbReference>
<dbReference type="AlphaFoldDB" id="B3EEA6"/>
<dbReference type="InterPro" id="IPR005999">
    <property type="entry name" value="Glycerol_kin"/>
</dbReference>
<dbReference type="HOGENOM" id="CLU_009281_2_3_10"/>
<evidence type="ECO:0000256" key="7">
    <source>
        <dbReference type="ARBA" id="ARBA00022798"/>
    </source>
</evidence>
<proteinExistence type="inferred from homology"/>
<dbReference type="EMBL" id="CP001097">
    <property type="protein sequence ID" value="ACD89240.1"/>
    <property type="molecule type" value="Genomic_DNA"/>
</dbReference>
<evidence type="ECO:0000256" key="1">
    <source>
        <dbReference type="ARBA" id="ARBA00005190"/>
    </source>
</evidence>
<dbReference type="GO" id="GO:0005524">
    <property type="term" value="F:ATP binding"/>
    <property type="evidence" value="ECO:0007669"/>
    <property type="project" value="UniProtKB-KW"/>
</dbReference>
<evidence type="ECO:0000313" key="15">
    <source>
        <dbReference type="Proteomes" id="UP000008841"/>
    </source>
</evidence>
<dbReference type="PANTHER" id="PTHR10196">
    <property type="entry name" value="SUGAR KINASE"/>
    <property type="match status" value="1"/>
</dbReference>
<keyword evidence="8" id="KW-0067">ATP-binding</keyword>
<dbReference type="InterPro" id="IPR018484">
    <property type="entry name" value="FGGY_N"/>
</dbReference>
<dbReference type="InterPro" id="IPR043129">
    <property type="entry name" value="ATPase_NBD"/>
</dbReference>
<feature type="domain" description="Carbohydrate kinase FGGY N-terminal" evidence="12">
    <location>
        <begin position="13"/>
        <end position="249"/>
    </location>
</feature>
<evidence type="ECO:0000256" key="6">
    <source>
        <dbReference type="ARBA" id="ARBA00022777"/>
    </source>
</evidence>
<dbReference type="InterPro" id="IPR000577">
    <property type="entry name" value="Carb_kinase_FGGY"/>
</dbReference>
<accession>B3EEA6</accession>
<comment type="catalytic activity">
    <reaction evidence="10">
        <text>glycerol + ATP = sn-glycerol 3-phosphate + ADP + H(+)</text>
        <dbReference type="Rhea" id="RHEA:21644"/>
        <dbReference type="ChEBI" id="CHEBI:15378"/>
        <dbReference type="ChEBI" id="CHEBI:17754"/>
        <dbReference type="ChEBI" id="CHEBI:30616"/>
        <dbReference type="ChEBI" id="CHEBI:57597"/>
        <dbReference type="ChEBI" id="CHEBI:456216"/>
        <dbReference type="EC" id="2.7.1.30"/>
    </reaction>
</comment>
<dbReference type="SUPFAM" id="SSF53067">
    <property type="entry name" value="Actin-like ATPase domain"/>
    <property type="match status" value="2"/>
</dbReference>
<sequence>MQQRLITQKEGLILAIDQGTTGTTCVLYDRYGKTHGKAYRPITQIYPEEGWVEHDPMEIWQSVVSAVRELAAASELPVVAAGITNQRETTVVWDKVTGMPVHNAIVWQCRRTSDLCRRYLPEQARITAKTGLPLDAYFSATKIRWILERYSGLDPERLLFGTVDSWLLWKLTAGSIHATDYTNASRTMLFDIREKRWDAELLELFSVPASMLPQARASAGDFGCISAIPHLDGVPVTAVAGDQQAALFGQCCFEPGMIKNTYGTGCFLVMHTGDVCISSRNGLIATLALDAAGRSCFAVEGSVFIGGAVVQWLRDEMQLLHHAGESAAMASAVPSNGGVYIVPAFAGLGAPHWNMEARGAVVGLTRGSNRNHVVRAALESIAYQTHDVFRAMEADTGRTPQLLKADGGAVDNDFLMQFQADILGIPVMKPRNKESTSFGIASLAGLTAGIWKSSEELQGLNGPERVYRPEMGHEERQQLLDGWRRALRQTVTI</sequence>
<name>B3EEA6_CHLL2</name>
<dbReference type="GO" id="GO:0019563">
    <property type="term" value="P:glycerol catabolic process"/>
    <property type="evidence" value="ECO:0007669"/>
    <property type="project" value="TreeGrafter"/>
</dbReference>
<evidence type="ECO:0000256" key="11">
    <source>
        <dbReference type="RuleBase" id="RU003733"/>
    </source>
</evidence>
<keyword evidence="4 11" id="KW-0808">Transferase</keyword>
<dbReference type="NCBIfam" id="NF000756">
    <property type="entry name" value="PRK00047.1"/>
    <property type="match status" value="1"/>
</dbReference>
<evidence type="ECO:0000256" key="4">
    <source>
        <dbReference type="ARBA" id="ARBA00022679"/>
    </source>
</evidence>
<dbReference type="RefSeq" id="WP_012465121.1">
    <property type="nucleotide sequence ID" value="NC_010803.1"/>
</dbReference>